<dbReference type="InterPro" id="IPR032675">
    <property type="entry name" value="LRR_dom_sf"/>
</dbReference>
<evidence type="ECO:0000256" key="5">
    <source>
        <dbReference type="ARBA" id="ARBA00022614"/>
    </source>
</evidence>
<evidence type="ECO:0000256" key="2">
    <source>
        <dbReference type="ARBA" id="ARBA00008771"/>
    </source>
</evidence>
<dbReference type="PANTHER" id="PTHR15454:SF69">
    <property type="entry name" value="SERINE_THREONINE-PROTEIN KINASE 11-INTERACTING PROTEIN"/>
    <property type="match status" value="1"/>
</dbReference>
<comment type="caution">
    <text evidence="11">The sequence shown here is derived from an EMBL/GenBank/DDBJ whole genome shotgun (WGS) entry which is preliminary data.</text>
</comment>
<feature type="domain" description="Serine/threonine-protein kinase 11-interacting protein PH" evidence="9">
    <location>
        <begin position="382"/>
        <end position="503"/>
    </location>
</feature>
<protein>
    <recommendedName>
        <fullName evidence="3">Serine/threonine-protein kinase 11-interacting protein</fullName>
    </recommendedName>
</protein>
<name>A0A556TTC5_BAGYA</name>
<comment type="similarity">
    <text evidence="2">Belongs to the STK11IP family.</text>
</comment>
<keyword evidence="11" id="KW-0808">Transferase</keyword>
<dbReference type="PANTHER" id="PTHR15454">
    <property type="entry name" value="NISCHARIN RELATED"/>
    <property type="match status" value="1"/>
</dbReference>
<dbReference type="InterPro" id="IPR001611">
    <property type="entry name" value="Leu-rich_rpt"/>
</dbReference>
<keyword evidence="6" id="KW-0677">Repeat</keyword>
<evidence type="ECO:0000313" key="11">
    <source>
        <dbReference type="EMBL" id="TSK62526.1"/>
    </source>
</evidence>
<proteinExistence type="inferred from homology"/>
<evidence type="ECO:0000259" key="9">
    <source>
        <dbReference type="Pfam" id="PF25357"/>
    </source>
</evidence>
<reference evidence="11 12" key="1">
    <citation type="journal article" date="2019" name="Genome Biol. Evol.">
        <title>Whole-Genome Sequencing of the Giant Devil Catfish, Bagarius yarrelli.</title>
        <authorList>
            <person name="Jiang W."/>
            <person name="Lv Y."/>
            <person name="Cheng L."/>
            <person name="Yang K."/>
            <person name="Chao B."/>
            <person name="Wang X."/>
            <person name="Li Y."/>
            <person name="Pan X."/>
            <person name="You X."/>
            <person name="Zhang Y."/>
            <person name="Yang J."/>
            <person name="Li J."/>
            <person name="Zhang X."/>
            <person name="Liu S."/>
            <person name="Sun C."/>
            <person name="Yang J."/>
            <person name="Shi Q."/>
        </authorList>
    </citation>
    <scope>NUCLEOTIDE SEQUENCE [LARGE SCALE GENOMIC DNA]</scope>
    <source>
        <strain evidence="11">JWS20170419001</strain>
        <tissue evidence="11">Muscle</tissue>
    </source>
</reference>
<dbReference type="GO" id="GO:0016301">
    <property type="term" value="F:kinase activity"/>
    <property type="evidence" value="ECO:0007669"/>
    <property type="project" value="UniProtKB-KW"/>
</dbReference>
<dbReference type="SUPFAM" id="SSF52058">
    <property type="entry name" value="L domain-like"/>
    <property type="match status" value="1"/>
</dbReference>
<organism evidence="11 12">
    <name type="scientific">Bagarius yarrelli</name>
    <name type="common">Goonch</name>
    <name type="synonym">Bagrus yarrelli</name>
    <dbReference type="NCBI Taxonomy" id="175774"/>
    <lineage>
        <taxon>Eukaryota</taxon>
        <taxon>Metazoa</taxon>
        <taxon>Chordata</taxon>
        <taxon>Craniata</taxon>
        <taxon>Vertebrata</taxon>
        <taxon>Euteleostomi</taxon>
        <taxon>Actinopterygii</taxon>
        <taxon>Neopterygii</taxon>
        <taxon>Teleostei</taxon>
        <taxon>Ostariophysi</taxon>
        <taxon>Siluriformes</taxon>
        <taxon>Sisoridae</taxon>
        <taxon>Sisorinae</taxon>
        <taxon>Bagarius</taxon>
    </lineage>
</organism>
<evidence type="ECO:0000256" key="1">
    <source>
        <dbReference type="ARBA" id="ARBA00004496"/>
    </source>
</evidence>
<comment type="subcellular location">
    <subcellularLocation>
        <location evidence="1">Cytoplasm</location>
    </subcellularLocation>
</comment>
<dbReference type="EMBL" id="VCAZ01000017">
    <property type="protein sequence ID" value="TSK62526.1"/>
    <property type="molecule type" value="Genomic_DNA"/>
</dbReference>
<evidence type="ECO:0000313" key="12">
    <source>
        <dbReference type="Proteomes" id="UP000319801"/>
    </source>
</evidence>
<evidence type="ECO:0000256" key="4">
    <source>
        <dbReference type="ARBA" id="ARBA00022490"/>
    </source>
</evidence>
<sequence>MSVTQDCHPSLVQRLATLLQNYGDSVLDGSSTVTLQVTYIQHLAHLFEQYILCTNQHSFLALPSHPADTIMLLKVQFLFDMLQKTISLKELLLLCGGDFSTALPWLELHTLNFSYNNISCLDESLRLLHVLKSMDLSHNKIQECSEFLKPLCELKHLNLAYNTLQRAPELGLNTKAILVTLVLRHNQLESINGVEHLSSLQSLDLAYNLLMEHRQLAPLAFLHNLNLNMKVRTASISESSNTELSLSPLQDIILWHQKDIEKLDSFREQVGEDWLRYQHHLYGMTDLVFGPTLNEQLIVENNCTPLPILTKSDCTMPKFETLLAPLLLKKEEQGIMEFHTETESTLQWTNHSFLDKATLDRSLQDPQHLKKADTDPAFKEEEDLGVELCRPMLVRVFSEMKDSDTRKALEPLFLRVHQAYILEVDTHQGCVKSRFELDSLRGVSSSHATWKKKGKESFHSVLELRFSYISRERQRRNYLMLDDDPQEALQVLLELLSKIAVENEHRAKKKNAEIVWLHCLRCQAEYQDRTNEKHTSGDAVFCPECNSDNVIQLARQVFVSTSMPVLCGQNNDRFDYINHQKGKYLHGPILVENFSEVSIPPEGTTDTFRTEQCGLFNSVYNLNENCPNCLISSSDSLVLTDQKESKFYLAENWSGSFFNHESFQDIQGYGHAVETVDHRLKLFLDVELFETEEEIRCFQKMSVVKFGYPEEVASFVVLSSQRIYILEMNSHLKGLSSEYLQKKDSHQLCDLRYLEVGLGSQSIHMEFDVVAAPAYTLLIRDGARCKHFFHQMTTLAKESAPKSDSKIKIILNTQLSPKHHLWPLVSENSWTGNEEDSSSQFFYLLAFLQLGDSLTSVSVLATKETLFLLNEDHQWIKSCFRLQTNTTSSRVTVYERQPISYVSSIHLYSSQPCQVDIQFYDELTKEERTWLLKTESVKGTRSLVNWIKDHWEFMFGVKLITAFYL</sequence>
<dbReference type="GO" id="GO:0008104">
    <property type="term" value="P:intracellular protein localization"/>
    <property type="evidence" value="ECO:0007669"/>
    <property type="project" value="TreeGrafter"/>
</dbReference>
<dbReference type="GO" id="GO:0005737">
    <property type="term" value="C:cytoplasm"/>
    <property type="evidence" value="ECO:0007669"/>
    <property type="project" value="UniProtKB-SubCell"/>
</dbReference>
<dbReference type="OrthoDB" id="7451790at2759"/>
<keyword evidence="5" id="KW-0433">Leucine-rich repeat</keyword>
<dbReference type="InterPro" id="IPR057676">
    <property type="entry name" value="PH_S11IP_C"/>
</dbReference>
<dbReference type="Proteomes" id="UP000319801">
    <property type="component" value="Unassembled WGS sequence"/>
</dbReference>
<dbReference type="Gene3D" id="3.80.10.10">
    <property type="entry name" value="Ribonuclease Inhibitor"/>
    <property type="match status" value="1"/>
</dbReference>
<dbReference type="Pfam" id="PF15904">
    <property type="entry name" value="LIP1"/>
    <property type="match status" value="1"/>
</dbReference>
<evidence type="ECO:0000256" key="3">
    <source>
        <dbReference type="ARBA" id="ARBA00020683"/>
    </source>
</evidence>
<dbReference type="Pfam" id="PF25624">
    <property type="entry name" value="PH_S11IP_C"/>
    <property type="match status" value="1"/>
</dbReference>
<dbReference type="InterPro" id="IPR057292">
    <property type="entry name" value="PH_S11IP"/>
</dbReference>
<dbReference type="AlphaFoldDB" id="A0A556TTC5"/>
<feature type="domain" description="PLEKHM2 PH" evidence="8">
    <location>
        <begin position="675"/>
        <end position="809"/>
    </location>
</feature>
<feature type="domain" description="LKB1 serine/threonine kinase interacting protein 1 N-terminal" evidence="7">
    <location>
        <begin position="10"/>
        <end position="90"/>
    </location>
</feature>
<dbReference type="InterPro" id="IPR057288">
    <property type="entry name" value="PH_PLEKHM2"/>
</dbReference>
<keyword evidence="4" id="KW-0963">Cytoplasm</keyword>
<evidence type="ECO:0000256" key="6">
    <source>
        <dbReference type="ARBA" id="ARBA00022737"/>
    </source>
</evidence>
<keyword evidence="11" id="KW-0418">Kinase</keyword>
<evidence type="ECO:0000259" key="8">
    <source>
        <dbReference type="Pfam" id="PF23142"/>
    </source>
</evidence>
<accession>A0A556TTC5</accession>
<evidence type="ECO:0000259" key="10">
    <source>
        <dbReference type="Pfam" id="PF25624"/>
    </source>
</evidence>
<gene>
    <name evidence="11" type="ORF">Baya_4654</name>
</gene>
<dbReference type="InterPro" id="IPR031782">
    <property type="entry name" value="LIP1_N"/>
</dbReference>
<evidence type="ECO:0000259" key="7">
    <source>
        <dbReference type="Pfam" id="PF15904"/>
    </source>
</evidence>
<dbReference type="Pfam" id="PF23142">
    <property type="entry name" value="PH_PLEKHM2"/>
    <property type="match status" value="1"/>
</dbReference>
<keyword evidence="12" id="KW-1185">Reference proteome</keyword>
<dbReference type="PROSITE" id="PS51450">
    <property type="entry name" value="LRR"/>
    <property type="match status" value="2"/>
</dbReference>
<feature type="domain" description="STK11-interacting protein C-terminal PH" evidence="10">
    <location>
        <begin position="815"/>
        <end position="962"/>
    </location>
</feature>
<dbReference type="Pfam" id="PF25357">
    <property type="entry name" value="PH_S11IP"/>
    <property type="match status" value="1"/>
</dbReference>